<evidence type="ECO:0000256" key="1">
    <source>
        <dbReference type="SAM" id="Phobius"/>
    </source>
</evidence>
<evidence type="ECO:0000313" key="3">
    <source>
        <dbReference type="EMBL" id="KAG8629202.1"/>
    </source>
</evidence>
<feature type="chain" id="PRO_5035433936" evidence="2">
    <location>
        <begin position="19"/>
        <end position="787"/>
    </location>
</feature>
<dbReference type="AlphaFoldDB" id="A0A8K0L578"/>
<feature type="transmembrane region" description="Helical" evidence="1">
    <location>
        <begin position="655"/>
        <end position="681"/>
    </location>
</feature>
<feature type="transmembrane region" description="Helical" evidence="1">
    <location>
        <begin position="508"/>
        <end position="533"/>
    </location>
</feature>
<proteinExistence type="predicted"/>
<organism evidence="3 4">
    <name type="scientific">Elsinoe batatas</name>
    <dbReference type="NCBI Taxonomy" id="2601811"/>
    <lineage>
        <taxon>Eukaryota</taxon>
        <taxon>Fungi</taxon>
        <taxon>Dikarya</taxon>
        <taxon>Ascomycota</taxon>
        <taxon>Pezizomycotina</taxon>
        <taxon>Dothideomycetes</taxon>
        <taxon>Dothideomycetidae</taxon>
        <taxon>Myriangiales</taxon>
        <taxon>Elsinoaceae</taxon>
        <taxon>Elsinoe</taxon>
    </lineage>
</organism>
<keyword evidence="1" id="KW-0472">Membrane</keyword>
<dbReference type="Proteomes" id="UP000809789">
    <property type="component" value="Unassembled WGS sequence"/>
</dbReference>
<dbReference type="OrthoDB" id="9451547at2759"/>
<keyword evidence="1" id="KW-0812">Transmembrane</keyword>
<dbReference type="PANTHER" id="PTHR35043">
    <property type="entry name" value="TRANSCRIPTION FACTOR DOMAIN-CONTAINING PROTEIN"/>
    <property type="match status" value="1"/>
</dbReference>
<comment type="caution">
    <text evidence="3">The sequence shown here is derived from an EMBL/GenBank/DDBJ whole genome shotgun (WGS) entry which is preliminary data.</text>
</comment>
<evidence type="ECO:0000313" key="4">
    <source>
        <dbReference type="Proteomes" id="UP000809789"/>
    </source>
</evidence>
<keyword evidence="4" id="KW-1185">Reference proteome</keyword>
<reference evidence="3" key="1">
    <citation type="submission" date="2021-07" db="EMBL/GenBank/DDBJ databases">
        <title>Elsinoe batatas strain:CRI-CJ2 Genome sequencing and assembly.</title>
        <authorList>
            <person name="Huang L."/>
        </authorList>
    </citation>
    <scope>NUCLEOTIDE SEQUENCE</scope>
    <source>
        <strain evidence="3">CRI-CJ2</strain>
    </source>
</reference>
<evidence type="ECO:0000256" key="2">
    <source>
        <dbReference type="SAM" id="SignalP"/>
    </source>
</evidence>
<protein>
    <submittedName>
        <fullName evidence="3">Uncharacterized protein</fullName>
    </submittedName>
</protein>
<keyword evidence="1" id="KW-1133">Transmembrane helix</keyword>
<name>A0A8K0L578_9PEZI</name>
<gene>
    <name evidence="3" type="ORF">KVT40_003067</name>
</gene>
<dbReference type="EMBL" id="JAESVG020000003">
    <property type="protein sequence ID" value="KAG8629202.1"/>
    <property type="molecule type" value="Genomic_DNA"/>
</dbReference>
<accession>A0A8K0L578</accession>
<dbReference type="PANTHER" id="PTHR35043:SF8">
    <property type="entry name" value="DUF4220 DOMAIN-CONTAINING PROTEIN"/>
    <property type="match status" value="1"/>
</dbReference>
<keyword evidence="2" id="KW-0732">Signal</keyword>
<sequence>MIIFFLTLLLASHGACQSTCNGTTECISFAPHHNVTDPLKKQGYTQQPRARGTMDIVWTCGFTLFLCSWSTICLQIPAQDDHQIKVCWRKLGLTLSTLIAPEVSFCAALNQYIWARRCEDEFHASGFEQWTLTHAYFADQGGFLLQTPDYPVVPLDGMQLHYLVVHKYIDMPTITRKAIMDRNKVDAVLRLIAQWQTLWFFANMIFRLYEGIHITSLELTTVAFITCSGTSAFFWWHKPADVTYADTILCNTPMATIVLEGRGCTHGYFRFSPLDFISYEEWAWTKIWHHWINILRHLGINLIPEVPTNRRQNTSLYKTTTTELIIFMLFWNHAFPTKTELYLWRFAAIESVVLLFLCVGIEKFGFDTWPALRNKLLARQHYQRLREAIDWYPENQLGLIAWRKLDRLKRACRNNTAFDNSGYKDWTLTHSFYADAGGFILHTPDFPPFPVNGLQLHYLVTNNFIPMPKLSKKHIADRNKVDGMLRLISLWQILWFCMNEFFRYLDGLHIAALELTTVANIVVTMPSTFCWFFKPQDITIPEVIFCSTPISTIVLSAAVRPGAHYRYTPLDFVDRKEWTWSKQWTHYMNLPRHILRPLKWDPFTLPTPRPRIQTTHVPALSGRAYTILSLITLAYMSMFVLAWNHEFPSSDELLLWRLCSLGALVLGVLCLFFEHLGWIWWPYIQQRLMSHARYRAIRQRIIWQPRWGWERRLQSWVQSWTKAMRNNTIDQDPEMDIPLLTQIPLYLIGGTYCVTRAIMVGLDVAELRWMPISAYDEAKWSNLLPHV</sequence>
<feature type="signal peptide" evidence="2">
    <location>
        <begin position="1"/>
        <end position="18"/>
    </location>
</feature>
<feature type="transmembrane region" description="Helical" evidence="1">
    <location>
        <begin position="624"/>
        <end position="643"/>
    </location>
</feature>